<dbReference type="EMBL" id="OZ034816">
    <property type="protein sequence ID" value="CAL1375951.1"/>
    <property type="molecule type" value="Genomic_DNA"/>
</dbReference>
<protein>
    <recommendedName>
        <fullName evidence="1">DNA2/NAM7 helicase-like C-terminal domain-containing protein</fullName>
    </recommendedName>
</protein>
<dbReference type="Pfam" id="PF13087">
    <property type="entry name" value="AAA_12"/>
    <property type="match status" value="1"/>
</dbReference>
<name>A0AAV2DQV7_9ROSI</name>
<organism evidence="2 3">
    <name type="scientific">Linum trigynum</name>
    <dbReference type="NCBI Taxonomy" id="586398"/>
    <lineage>
        <taxon>Eukaryota</taxon>
        <taxon>Viridiplantae</taxon>
        <taxon>Streptophyta</taxon>
        <taxon>Embryophyta</taxon>
        <taxon>Tracheophyta</taxon>
        <taxon>Spermatophyta</taxon>
        <taxon>Magnoliopsida</taxon>
        <taxon>eudicotyledons</taxon>
        <taxon>Gunneridae</taxon>
        <taxon>Pentapetalae</taxon>
        <taxon>rosids</taxon>
        <taxon>fabids</taxon>
        <taxon>Malpighiales</taxon>
        <taxon>Linaceae</taxon>
        <taxon>Linum</taxon>
    </lineage>
</organism>
<dbReference type="AlphaFoldDB" id="A0AAV2DQV7"/>
<evidence type="ECO:0000313" key="2">
    <source>
        <dbReference type="EMBL" id="CAL1375951.1"/>
    </source>
</evidence>
<accession>A0AAV2DQV7</accession>
<evidence type="ECO:0000313" key="3">
    <source>
        <dbReference type="Proteomes" id="UP001497516"/>
    </source>
</evidence>
<sequence>MLPTLVAKCSKSLKNLMEAYMVGEIVNVLTSSGTDGKDIGIITPYNSQANLIKAVILPISVEVHTIDKYTRVEIRTA</sequence>
<dbReference type="Gene3D" id="3.40.50.300">
    <property type="entry name" value="P-loop containing nucleotide triphosphate hydrolases"/>
    <property type="match status" value="1"/>
</dbReference>
<dbReference type="Proteomes" id="UP001497516">
    <property type="component" value="Chromosome 3"/>
</dbReference>
<dbReference type="InterPro" id="IPR027417">
    <property type="entry name" value="P-loop_NTPase"/>
</dbReference>
<proteinExistence type="predicted"/>
<keyword evidence="3" id="KW-1185">Reference proteome</keyword>
<feature type="domain" description="DNA2/NAM7 helicase-like C-terminal" evidence="1">
    <location>
        <begin position="11"/>
        <end position="69"/>
    </location>
</feature>
<reference evidence="2 3" key="1">
    <citation type="submission" date="2024-04" db="EMBL/GenBank/DDBJ databases">
        <authorList>
            <person name="Fracassetti M."/>
        </authorList>
    </citation>
    <scope>NUCLEOTIDE SEQUENCE [LARGE SCALE GENOMIC DNA]</scope>
</reference>
<evidence type="ECO:0000259" key="1">
    <source>
        <dbReference type="Pfam" id="PF13087"/>
    </source>
</evidence>
<gene>
    <name evidence="2" type="ORF">LTRI10_LOCUS17717</name>
</gene>
<dbReference type="InterPro" id="IPR041679">
    <property type="entry name" value="DNA2/NAM7-like_C"/>
</dbReference>